<dbReference type="Proteomes" id="UP000626220">
    <property type="component" value="Unassembled WGS sequence"/>
</dbReference>
<organism evidence="1 2">
    <name type="scientific">Seohaeicola zhoushanensis</name>
    <dbReference type="NCBI Taxonomy" id="1569283"/>
    <lineage>
        <taxon>Bacteria</taxon>
        <taxon>Pseudomonadati</taxon>
        <taxon>Pseudomonadota</taxon>
        <taxon>Alphaproteobacteria</taxon>
        <taxon>Rhodobacterales</taxon>
        <taxon>Roseobacteraceae</taxon>
        <taxon>Seohaeicola</taxon>
    </lineage>
</organism>
<sequence>MKFPLLAGLALATLAACDMERPDVETIPEVMQGRWGLVAADCDPARDDAKGLMEVAATSLRFYETRATLAGVQMRDATRITADFAFTGEGQSWTRRISLAAVEGGLALRRDDAGNGPEALHVTYRRCP</sequence>
<name>A0A8J3M4L9_9RHOB</name>
<dbReference type="EMBL" id="BNCJ01000002">
    <property type="protein sequence ID" value="GHF39824.1"/>
    <property type="molecule type" value="Genomic_DNA"/>
</dbReference>
<gene>
    <name evidence="1" type="ORF">GCM10017056_09200</name>
</gene>
<keyword evidence="2" id="KW-1185">Reference proteome</keyword>
<protein>
    <recommendedName>
        <fullName evidence="3">Lipoprotein</fullName>
    </recommendedName>
</protein>
<accession>A0A8J3M4L9</accession>
<evidence type="ECO:0008006" key="3">
    <source>
        <dbReference type="Google" id="ProtNLM"/>
    </source>
</evidence>
<dbReference type="RefSeq" id="WP_189678875.1">
    <property type="nucleotide sequence ID" value="NZ_BNCJ01000002.1"/>
</dbReference>
<reference evidence="1" key="2">
    <citation type="submission" date="2020-09" db="EMBL/GenBank/DDBJ databases">
        <authorList>
            <person name="Sun Q."/>
            <person name="Kim S."/>
        </authorList>
    </citation>
    <scope>NUCLEOTIDE SEQUENCE</scope>
    <source>
        <strain evidence="1">KCTC 42650</strain>
    </source>
</reference>
<comment type="caution">
    <text evidence="1">The sequence shown here is derived from an EMBL/GenBank/DDBJ whole genome shotgun (WGS) entry which is preliminary data.</text>
</comment>
<reference evidence="1" key="1">
    <citation type="journal article" date="2014" name="Int. J. Syst. Evol. Microbiol.">
        <title>Complete genome sequence of Corynebacterium casei LMG S-19264T (=DSM 44701T), isolated from a smear-ripened cheese.</title>
        <authorList>
            <consortium name="US DOE Joint Genome Institute (JGI-PGF)"/>
            <person name="Walter F."/>
            <person name="Albersmeier A."/>
            <person name="Kalinowski J."/>
            <person name="Ruckert C."/>
        </authorList>
    </citation>
    <scope>NUCLEOTIDE SEQUENCE</scope>
    <source>
        <strain evidence="1">KCTC 42650</strain>
    </source>
</reference>
<dbReference type="PROSITE" id="PS51257">
    <property type="entry name" value="PROKAR_LIPOPROTEIN"/>
    <property type="match status" value="1"/>
</dbReference>
<proteinExistence type="predicted"/>
<dbReference type="AlphaFoldDB" id="A0A8J3M4L9"/>
<evidence type="ECO:0000313" key="2">
    <source>
        <dbReference type="Proteomes" id="UP000626220"/>
    </source>
</evidence>
<evidence type="ECO:0000313" key="1">
    <source>
        <dbReference type="EMBL" id="GHF39824.1"/>
    </source>
</evidence>